<reference evidence="1 2" key="1">
    <citation type="submission" date="2019-05" db="EMBL/GenBank/DDBJ databases">
        <authorList>
            <person name="Narsing Rao M.P."/>
            <person name="Li W.J."/>
        </authorList>
    </citation>
    <scope>NUCLEOTIDE SEQUENCE [LARGE SCALE GENOMIC DNA]</scope>
    <source>
        <strain evidence="1 2">SYSU_K30003</strain>
    </source>
</reference>
<evidence type="ECO:0000313" key="1">
    <source>
        <dbReference type="EMBL" id="TLS52582.1"/>
    </source>
</evidence>
<protein>
    <submittedName>
        <fullName evidence="1">Uncharacterized protein</fullName>
    </submittedName>
</protein>
<dbReference type="OrthoDB" id="2524089at2"/>
<name>A0A5R9G854_9BACL</name>
<sequence length="624" mass="70428">MMTFPERTQQERRQQFYNLYLSRMYDAIDERGEWRGRGPTANFREKLWHCLPLLYAGGAAANRANAIIESLETRYCHFSPMTSMQLLLKYADRLTDAAAAKLRKYVLVSLDGAAEQRIRFPMYNDNFAALATFTLLTAGETFNKPDAFAAGETKLMQLIDVFRRRGTLMEFGSPTYTPITTHVLAEIVNHVKDERIRELALQCEARMWAEIAIHYHPTTGHFAGPYSRAYLVDSVAHPHNVHGLLHLVFGEAVSLKPIETLFPVRTKQVEHIGVETLMLPNLAWLYSGDCHCPPELEALALRKPLPFDAVATAECLPGEETAYAGEAAEHPAWSGPNTIRMTADYALGTSAGQFYDGAISDSFHAVYRTRPDVRDWTDTRAVFSRYFFNEREPGRENVYNGKASGPEMLRDEGRKFSIQHRNCALVAYRPKPYEAKRATSMKLSVVFPVHFTDVDQVWFGERRASLAGDAVEAPVPIYIEDGPVYFAFLPLAVTNAGRTSAVKLERFEEYLLLSFYNYEGPARAFEPKEAALLTNGFVVHVGSAAEHGSFESFRRHAAAGSLRDETTHQLEGYTRRIRYEHPDVTFDFAYSPRSEGVLYASVNGRPRPEPRFEATGYDAARLPL</sequence>
<organism evidence="1 2">
    <name type="scientific">Paenibacillus antri</name>
    <dbReference type="NCBI Taxonomy" id="2582848"/>
    <lineage>
        <taxon>Bacteria</taxon>
        <taxon>Bacillati</taxon>
        <taxon>Bacillota</taxon>
        <taxon>Bacilli</taxon>
        <taxon>Bacillales</taxon>
        <taxon>Paenibacillaceae</taxon>
        <taxon>Paenibacillus</taxon>
    </lineage>
</organism>
<dbReference type="AlphaFoldDB" id="A0A5R9G854"/>
<dbReference type="RefSeq" id="WP_138193573.1">
    <property type="nucleotide sequence ID" value="NZ_VCIW01000004.1"/>
</dbReference>
<keyword evidence="2" id="KW-1185">Reference proteome</keyword>
<comment type="caution">
    <text evidence="1">The sequence shown here is derived from an EMBL/GenBank/DDBJ whole genome shotgun (WGS) entry which is preliminary data.</text>
</comment>
<dbReference type="Proteomes" id="UP000309676">
    <property type="component" value="Unassembled WGS sequence"/>
</dbReference>
<evidence type="ECO:0000313" key="2">
    <source>
        <dbReference type="Proteomes" id="UP000309676"/>
    </source>
</evidence>
<gene>
    <name evidence="1" type="ORF">FE782_08070</name>
</gene>
<accession>A0A5R9G854</accession>
<dbReference type="EMBL" id="VCIW01000004">
    <property type="protein sequence ID" value="TLS52582.1"/>
    <property type="molecule type" value="Genomic_DNA"/>
</dbReference>
<proteinExistence type="predicted"/>